<feature type="domain" description="HTH merR-type" evidence="7">
    <location>
        <begin position="1"/>
        <end position="69"/>
    </location>
</feature>
<dbReference type="GO" id="GO:0005507">
    <property type="term" value="F:copper ion binding"/>
    <property type="evidence" value="ECO:0007669"/>
    <property type="project" value="InterPro"/>
</dbReference>
<dbReference type="SMART" id="SM00422">
    <property type="entry name" value="HTH_MERR"/>
    <property type="match status" value="1"/>
</dbReference>
<dbReference type="CDD" id="cd01108">
    <property type="entry name" value="HTH_CueR"/>
    <property type="match status" value="1"/>
</dbReference>
<keyword evidence="5" id="KW-0804">Transcription</keyword>
<dbReference type="PANTHER" id="PTHR30204">
    <property type="entry name" value="REDOX-CYCLING DRUG-SENSING TRANSCRIPTIONAL ACTIVATOR SOXR"/>
    <property type="match status" value="1"/>
</dbReference>
<dbReference type="NCBIfam" id="TIGR02044">
    <property type="entry name" value="CueR"/>
    <property type="match status" value="1"/>
</dbReference>
<dbReference type="GO" id="GO:0003677">
    <property type="term" value="F:DNA binding"/>
    <property type="evidence" value="ECO:0007669"/>
    <property type="project" value="UniProtKB-KW"/>
</dbReference>
<reference evidence="8 9" key="1">
    <citation type="journal article" date="2014" name="Antonie Van Leeuwenhoek">
        <title>Hyphomonas beringensis sp. nov. and Hyphomonas chukchiensis sp. nov., isolated from surface seawater of the Bering Sea and Chukchi Sea.</title>
        <authorList>
            <person name="Li C."/>
            <person name="Lai Q."/>
            <person name="Li G."/>
            <person name="Dong C."/>
            <person name="Wang J."/>
            <person name="Liao Y."/>
            <person name="Shao Z."/>
        </authorList>
    </citation>
    <scope>NUCLEOTIDE SEQUENCE [LARGE SCALE GENOMIC DNA]</scope>
    <source>
        <strain evidence="8 9">VP2</strain>
    </source>
</reference>
<dbReference type="AlphaFoldDB" id="A0A059FI90"/>
<evidence type="ECO:0000313" key="9">
    <source>
        <dbReference type="Proteomes" id="UP000024816"/>
    </source>
</evidence>
<dbReference type="PROSITE" id="PS50937">
    <property type="entry name" value="HTH_MERR_2"/>
    <property type="match status" value="1"/>
</dbReference>
<evidence type="ECO:0000313" key="8">
    <source>
        <dbReference type="EMBL" id="KCZ90251.1"/>
    </source>
</evidence>
<keyword evidence="3" id="KW-0805">Transcription regulation</keyword>
<dbReference type="PANTHER" id="PTHR30204:SF94">
    <property type="entry name" value="HEAVY METAL-DEPENDENT TRANSCRIPTIONAL REGULATOR HI_0293-RELATED"/>
    <property type="match status" value="1"/>
</dbReference>
<dbReference type="InterPro" id="IPR011789">
    <property type="entry name" value="CueR"/>
</dbReference>
<gene>
    <name evidence="8" type="ORF">HJA_03451</name>
</gene>
<dbReference type="STRING" id="1280952.HJA_03451"/>
<evidence type="ECO:0000259" key="7">
    <source>
        <dbReference type="PROSITE" id="PS50937"/>
    </source>
</evidence>
<comment type="caution">
    <text evidence="8">The sequence shown here is derived from an EMBL/GenBank/DDBJ whole genome shotgun (WGS) entry which is preliminary data.</text>
</comment>
<dbReference type="GO" id="GO:0005737">
    <property type="term" value="C:cytoplasm"/>
    <property type="evidence" value="ECO:0007669"/>
    <property type="project" value="UniProtKB-SubCell"/>
</dbReference>
<evidence type="ECO:0000256" key="4">
    <source>
        <dbReference type="ARBA" id="ARBA00023125"/>
    </source>
</evidence>
<dbReference type="InterPro" id="IPR047057">
    <property type="entry name" value="MerR_fam"/>
</dbReference>
<evidence type="ECO:0000256" key="2">
    <source>
        <dbReference type="ARBA" id="ARBA00022490"/>
    </source>
</evidence>
<feature type="region of interest" description="Disordered" evidence="6">
    <location>
        <begin position="120"/>
        <end position="151"/>
    </location>
</feature>
<name>A0A059FI90_9PROT</name>
<dbReference type="PROSITE" id="PS00552">
    <property type="entry name" value="HTH_MERR_1"/>
    <property type="match status" value="1"/>
</dbReference>
<dbReference type="PRINTS" id="PR00040">
    <property type="entry name" value="HTHMERR"/>
</dbReference>
<organism evidence="8 9">
    <name type="scientific">Hyphomonas jannaschiana VP2</name>
    <dbReference type="NCBI Taxonomy" id="1280952"/>
    <lineage>
        <taxon>Bacteria</taxon>
        <taxon>Pseudomonadati</taxon>
        <taxon>Pseudomonadota</taxon>
        <taxon>Alphaproteobacteria</taxon>
        <taxon>Hyphomonadales</taxon>
        <taxon>Hyphomonadaceae</taxon>
        <taxon>Hyphomonas</taxon>
    </lineage>
</organism>
<dbReference type="GO" id="GO:0045893">
    <property type="term" value="P:positive regulation of DNA-templated transcription"/>
    <property type="evidence" value="ECO:0007669"/>
    <property type="project" value="InterPro"/>
</dbReference>
<dbReference type="Proteomes" id="UP000024816">
    <property type="component" value="Unassembled WGS sequence"/>
</dbReference>
<keyword evidence="9" id="KW-1185">Reference proteome</keyword>
<dbReference type="eggNOG" id="COG0789">
    <property type="taxonomic scope" value="Bacteria"/>
</dbReference>
<proteinExistence type="predicted"/>
<keyword evidence="2" id="KW-0963">Cytoplasm</keyword>
<protein>
    <submittedName>
        <fullName evidence="8">MerR family transcriptional regulator</fullName>
    </submittedName>
</protein>
<dbReference type="GO" id="GO:0003700">
    <property type="term" value="F:DNA-binding transcription factor activity"/>
    <property type="evidence" value="ECO:0007669"/>
    <property type="project" value="InterPro"/>
</dbReference>
<dbReference type="EMBL" id="ARYJ01000002">
    <property type="protein sequence ID" value="KCZ90251.1"/>
    <property type="molecule type" value="Genomic_DNA"/>
</dbReference>
<accession>A0A059FI90</accession>
<sequence>MNIGEASKATGISVKMLRYYEEIGLVQPAQRTESGYRIYSDKNIATLRFVRRARDLGFQVKQIGALLDLWENGSRASADVKSLALAHVSELEQRRRELDEMIATLNHLARNCHGDDRPDCPILTSLGADSDAPAPRTPRKKRSRKGFASAR</sequence>
<dbReference type="InterPro" id="IPR000551">
    <property type="entry name" value="MerR-type_HTH_dom"/>
</dbReference>
<keyword evidence="4" id="KW-0238">DNA-binding</keyword>
<dbReference type="PATRIC" id="fig|1280952.3.peg.689"/>
<comment type="subcellular location">
    <subcellularLocation>
        <location evidence="1">Cytoplasm</location>
    </subcellularLocation>
</comment>
<evidence type="ECO:0000256" key="1">
    <source>
        <dbReference type="ARBA" id="ARBA00004496"/>
    </source>
</evidence>
<dbReference type="RefSeq" id="WP_034767368.1">
    <property type="nucleotide sequence ID" value="NZ_ARYJ01000002.1"/>
</dbReference>
<evidence type="ECO:0000256" key="5">
    <source>
        <dbReference type="ARBA" id="ARBA00023163"/>
    </source>
</evidence>
<dbReference type="SUPFAM" id="SSF46955">
    <property type="entry name" value="Putative DNA-binding domain"/>
    <property type="match status" value="1"/>
</dbReference>
<evidence type="ECO:0000256" key="3">
    <source>
        <dbReference type="ARBA" id="ARBA00023015"/>
    </source>
</evidence>
<evidence type="ECO:0000256" key="6">
    <source>
        <dbReference type="SAM" id="MobiDB-lite"/>
    </source>
</evidence>
<dbReference type="Gene3D" id="1.10.1660.10">
    <property type="match status" value="1"/>
</dbReference>
<dbReference type="InterPro" id="IPR009061">
    <property type="entry name" value="DNA-bd_dom_put_sf"/>
</dbReference>
<dbReference type="Pfam" id="PF13411">
    <property type="entry name" value="MerR_1"/>
    <property type="match status" value="1"/>
</dbReference>
<dbReference type="OrthoDB" id="9802944at2"/>